<sequence>MHPPLTIIFTLILSLSRHHAAAAKAVFAHYMVGNVDTAHLQQDIEDATAMGLDGFIMNIGDPRQTFVRASLDFMFDYLKARDNFKLWISMDLWAAGDTTPKQGAFDFISVLQDYINLPAYQRSPDNLPMVTTFADGATHNDTWSEWRTQLGTEVFFMPVFDKTEGYYDADPGWWAYWGDVLDGLASWESAWPFRAGYGGAYAGDVGPDEKPCRGAANHSKPYMIPLSPLQYKNAYHTNIYRAGDINLPLRIVNILNMDPSPEYVHVLTWNDGPESHYVGNLWSEQNNSTDPGRYATQKYVPHDGWQGIIASFIQAFKAERKAADMTPINGDEFTGAIWYKTILQNATCPWDGAGEYFVRPDGFSDGEDALNFAAIVPDTGTYWVELYSGGEQIFRAELHAGLNYGTLPGLRPGFQRMHIVDSAGTTKRVAAGGQCVSSGCPDCIYNMNPQVVPLSDNTEDNGRCPETKCGGVDVYVPGSVWTGDSDAGQVIQCIPPCTLILPPYQLPSATTISWPVLTTTMWWLSSGSTVTKLTSLTVPAITTTEIQFWPVTAGTADTARATLSPIPRVMPPWMTLTLPPGVATFAPTPVGNSSQPPPTFYSASHTVTVQPQPTVTITPLPLIPSLTYTSAEPTTTCTNHCGGYECELFGCLQDDEDEGDDEGGEEEDGDDGSNQKCGLFACDGGCSTVGCGIRCGPFGCSSLCPLSICGGLGCRSGSCGSSSGGGGGGSDPDNGPSSSTSPCTTQTATACTTACVGAASSSSCSTVCETRTACTATATGTQFWGTPAPGAELEWDLWTGDEEVEGEFAAAADAFASYLSAYWSTWTATHVASTTTAAAQPTATAAPRAYSFVKIALNELAVETGATSYVWYIWKGGFRGSDDGVQVCRDDPDQMEEAGLEEPEWPDDTWDLGTVDGYANCEYVGDRDGPGKITCDGLGTVTCAFDFTDAGEGCTVLDNTIPKVRCLWDNSN</sequence>
<dbReference type="Pfam" id="PF03659">
    <property type="entry name" value="Glyco_hydro_71"/>
    <property type="match status" value="1"/>
</dbReference>
<dbReference type="EMBL" id="JAKEKT020000038">
    <property type="protein sequence ID" value="KAL1641692.1"/>
    <property type="molecule type" value="Genomic_DNA"/>
</dbReference>
<feature type="chain" id="PRO_5047287434" description="Glycoside hydrolase family 71 protein" evidence="1">
    <location>
        <begin position="24"/>
        <end position="972"/>
    </location>
</feature>
<evidence type="ECO:0008006" key="4">
    <source>
        <dbReference type="Google" id="ProtNLM"/>
    </source>
</evidence>
<organism evidence="2 3">
    <name type="scientific">Diplodia intermedia</name>
    <dbReference type="NCBI Taxonomy" id="856260"/>
    <lineage>
        <taxon>Eukaryota</taxon>
        <taxon>Fungi</taxon>
        <taxon>Dikarya</taxon>
        <taxon>Ascomycota</taxon>
        <taxon>Pezizomycotina</taxon>
        <taxon>Dothideomycetes</taxon>
        <taxon>Dothideomycetes incertae sedis</taxon>
        <taxon>Botryosphaeriales</taxon>
        <taxon>Botryosphaeriaceae</taxon>
        <taxon>Diplodia</taxon>
    </lineage>
</organism>
<keyword evidence="1" id="KW-0732">Signal</keyword>
<dbReference type="CDD" id="cd11577">
    <property type="entry name" value="GH71"/>
    <property type="match status" value="1"/>
</dbReference>
<evidence type="ECO:0000256" key="1">
    <source>
        <dbReference type="SAM" id="SignalP"/>
    </source>
</evidence>
<dbReference type="InterPro" id="IPR005197">
    <property type="entry name" value="Glyco_hydro_71"/>
</dbReference>
<comment type="caution">
    <text evidence="2">The sequence shown here is derived from an EMBL/GenBank/DDBJ whole genome shotgun (WGS) entry which is preliminary data.</text>
</comment>
<keyword evidence="3" id="KW-1185">Reference proteome</keyword>
<feature type="signal peptide" evidence="1">
    <location>
        <begin position="1"/>
        <end position="23"/>
    </location>
</feature>
<protein>
    <recommendedName>
        <fullName evidence="4">Glycoside hydrolase family 71 protein</fullName>
    </recommendedName>
</protein>
<dbReference type="Proteomes" id="UP001521184">
    <property type="component" value="Unassembled WGS sequence"/>
</dbReference>
<evidence type="ECO:0000313" key="2">
    <source>
        <dbReference type="EMBL" id="KAL1641692.1"/>
    </source>
</evidence>
<evidence type="ECO:0000313" key="3">
    <source>
        <dbReference type="Proteomes" id="UP001521184"/>
    </source>
</evidence>
<gene>
    <name evidence="2" type="ORF">SLS58_005970</name>
</gene>
<reference evidence="2 3" key="1">
    <citation type="journal article" date="2023" name="Plant Dis.">
        <title>First Report of Diplodia intermedia Causing Canker and Dieback Diseases on Apple Trees in Canada.</title>
        <authorList>
            <person name="Ellouze W."/>
            <person name="Ilyukhin E."/>
            <person name="Sulman M."/>
            <person name="Ali S."/>
        </authorList>
    </citation>
    <scope>NUCLEOTIDE SEQUENCE [LARGE SCALE GENOMIC DNA]</scope>
    <source>
        <strain evidence="2 3">M45-28</strain>
    </source>
</reference>
<accession>A0ABR3TQ53</accession>
<name>A0ABR3TQ53_9PEZI</name>
<proteinExistence type="predicted"/>